<keyword evidence="3" id="KW-1185">Reference proteome</keyword>
<dbReference type="AlphaFoldDB" id="A0A6L5Z238"/>
<name>A0A6L5Z238_9RHOB</name>
<dbReference type="Pfam" id="PF10658">
    <property type="entry name" value="DUF2484"/>
    <property type="match status" value="1"/>
</dbReference>
<feature type="transmembrane region" description="Helical" evidence="1">
    <location>
        <begin position="52"/>
        <end position="72"/>
    </location>
</feature>
<dbReference type="Proteomes" id="UP000474957">
    <property type="component" value="Unassembled WGS sequence"/>
</dbReference>
<dbReference type="EMBL" id="WIND01000010">
    <property type="protein sequence ID" value="MSU90568.1"/>
    <property type="molecule type" value="Genomic_DNA"/>
</dbReference>
<feature type="transmembrane region" description="Helical" evidence="1">
    <location>
        <begin position="30"/>
        <end position="46"/>
    </location>
</feature>
<sequence>MSWSAALGFAWIIAVSAVALIPYPRHRPYAIALLVLFPALLVLVALEHGPLWALAFLAAALSIYRYPARYLLRQAVHRLRGPR</sequence>
<organism evidence="2 3">
    <name type="scientific">Halovulum marinum</name>
    <dbReference type="NCBI Taxonomy" id="2662447"/>
    <lineage>
        <taxon>Bacteria</taxon>
        <taxon>Pseudomonadati</taxon>
        <taxon>Pseudomonadota</taxon>
        <taxon>Alphaproteobacteria</taxon>
        <taxon>Rhodobacterales</taxon>
        <taxon>Paracoccaceae</taxon>
        <taxon>Halovulum</taxon>
    </lineage>
</organism>
<accession>A0A6L5Z238</accession>
<protein>
    <submittedName>
        <fullName evidence="2">DUF2484 family protein</fullName>
    </submittedName>
</protein>
<dbReference type="InterPro" id="IPR018919">
    <property type="entry name" value="DUF2484"/>
</dbReference>
<gene>
    <name evidence="2" type="ORF">GE300_13230</name>
</gene>
<keyword evidence="1" id="KW-1133">Transmembrane helix</keyword>
<comment type="caution">
    <text evidence="2">The sequence shown here is derived from an EMBL/GenBank/DDBJ whole genome shotgun (WGS) entry which is preliminary data.</text>
</comment>
<evidence type="ECO:0000256" key="1">
    <source>
        <dbReference type="SAM" id="Phobius"/>
    </source>
</evidence>
<feature type="transmembrane region" description="Helical" evidence="1">
    <location>
        <begin position="6"/>
        <end position="23"/>
    </location>
</feature>
<evidence type="ECO:0000313" key="3">
    <source>
        <dbReference type="Proteomes" id="UP000474957"/>
    </source>
</evidence>
<keyword evidence="1" id="KW-0472">Membrane</keyword>
<reference evidence="2 3" key="1">
    <citation type="submission" date="2019-10" db="EMBL/GenBank/DDBJ databases">
        <title>Cognatihalovulum marinum gen. nov. sp. nov., a new member of the family Rhodobacteraceae isolated from deep seawater of the Northwest Indian Ocean.</title>
        <authorList>
            <person name="Ruan C."/>
            <person name="Wang J."/>
            <person name="Zheng X."/>
            <person name="Song L."/>
            <person name="Zhu Y."/>
            <person name="Huang Y."/>
            <person name="Lu Z."/>
            <person name="Du W."/>
            <person name="Huang L."/>
            <person name="Dai X."/>
        </authorList>
    </citation>
    <scope>NUCLEOTIDE SEQUENCE [LARGE SCALE GENOMIC DNA]</scope>
    <source>
        <strain evidence="2 3">2CG4</strain>
    </source>
</reference>
<dbReference type="RefSeq" id="WP_154447060.1">
    <property type="nucleotide sequence ID" value="NZ_WIND01000010.1"/>
</dbReference>
<proteinExistence type="predicted"/>
<evidence type="ECO:0000313" key="2">
    <source>
        <dbReference type="EMBL" id="MSU90568.1"/>
    </source>
</evidence>
<keyword evidence="1" id="KW-0812">Transmembrane</keyword>